<dbReference type="AlphaFoldDB" id="A0A8H4K4N3"/>
<dbReference type="PROSITE" id="PS51762">
    <property type="entry name" value="GH16_2"/>
    <property type="match status" value="1"/>
</dbReference>
<comment type="caution">
    <text evidence="4">The sequence shown here is derived from an EMBL/GenBank/DDBJ whole genome shotgun (WGS) entry which is preliminary data.</text>
</comment>
<reference evidence="4" key="1">
    <citation type="submission" date="2020-01" db="EMBL/GenBank/DDBJ databases">
        <title>Identification and distribution of gene clusters putatively required for synthesis of sphingolipid metabolism inhibitors in phylogenetically diverse species of the filamentous fungus Fusarium.</title>
        <authorList>
            <person name="Kim H.-S."/>
            <person name="Busman M."/>
            <person name="Brown D.W."/>
            <person name="Divon H."/>
            <person name="Uhlig S."/>
            <person name="Proctor R.H."/>
        </authorList>
    </citation>
    <scope>NUCLEOTIDE SEQUENCE</scope>
    <source>
        <strain evidence="4">NRRL 53441</strain>
    </source>
</reference>
<dbReference type="Proteomes" id="UP000605986">
    <property type="component" value="Unassembled WGS sequence"/>
</dbReference>
<feature type="domain" description="GH16" evidence="3">
    <location>
        <begin position="63"/>
        <end position="317"/>
    </location>
</feature>
<evidence type="ECO:0000256" key="2">
    <source>
        <dbReference type="SAM" id="SignalP"/>
    </source>
</evidence>
<dbReference type="EMBL" id="JAADJG010000581">
    <property type="protein sequence ID" value="KAF4443179.1"/>
    <property type="molecule type" value="Genomic_DNA"/>
</dbReference>
<proteinExistence type="predicted"/>
<dbReference type="GO" id="GO:0005975">
    <property type="term" value="P:carbohydrate metabolic process"/>
    <property type="evidence" value="ECO:0007669"/>
    <property type="project" value="InterPro"/>
</dbReference>
<evidence type="ECO:0000313" key="4">
    <source>
        <dbReference type="EMBL" id="KAF4443179.1"/>
    </source>
</evidence>
<dbReference type="OrthoDB" id="4388755at2759"/>
<dbReference type="InterPro" id="IPR000757">
    <property type="entry name" value="Beta-glucanase-like"/>
</dbReference>
<evidence type="ECO:0000313" key="5">
    <source>
        <dbReference type="Proteomes" id="UP000605986"/>
    </source>
</evidence>
<feature type="signal peptide" evidence="2">
    <location>
        <begin position="1"/>
        <end position="18"/>
    </location>
</feature>
<protein>
    <recommendedName>
        <fullName evidence="3">GH16 domain-containing protein</fullName>
    </recommendedName>
</protein>
<feature type="chain" id="PRO_5034369152" description="GH16 domain-containing protein" evidence="2">
    <location>
        <begin position="19"/>
        <end position="459"/>
    </location>
</feature>
<feature type="compositionally biased region" description="Polar residues" evidence="1">
    <location>
        <begin position="432"/>
        <end position="441"/>
    </location>
</feature>
<dbReference type="SUPFAM" id="SSF49899">
    <property type="entry name" value="Concanavalin A-like lectins/glucanases"/>
    <property type="match status" value="1"/>
</dbReference>
<sequence>MGTLRKLALFALVAISSAQNNNATQPETKPEHWEADQCDCFLTDGLEPEYYTGHRFWDFRNLADYAGIPDTISGENDTADAPVTSKYFKKKEWKNFWKIQSWSNRRSHDTLAYGARFPMVNSANNIYIRTNPDKNPDSETYLTMRTNRQKEFQVASEFDSIDRFQFLSIRFLGRMRGAAGACMAMFTYVPADEIKNIQEADLEILTSEDPSQIHYTNHPGYSIRGELYPEATRNTSLPDKLKWNDWVEHRLDWTPNQSIWYANGKQVANISFQVPRDPSLMIFNAWGDGGVWTTNMTTGEEAYMEMQWLQMLYNVSDASGGKHKREVQHVGPRGRFLRQKRDGEENVCKMVCSIDKEPGAGVVTWMWGNSTAATVWLAMIRYDINNSNYLSILKMDSAWKKFSVDAHVATSSTDKSYNSKPGNNLPAWKKGTATTEKTQSNVEEKREVLADKVVFDNLK</sequence>
<keyword evidence="2" id="KW-0732">Signal</keyword>
<evidence type="ECO:0000259" key="3">
    <source>
        <dbReference type="PROSITE" id="PS51762"/>
    </source>
</evidence>
<dbReference type="CDD" id="cd00413">
    <property type="entry name" value="Glyco_hydrolase_16"/>
    <property type="match status" value="1"/>
</dbReference>
<dbReference type="PANTHER" id="PTHR38121">
    <property type="entry name" value="GH16 DOMAIN-CONTAINING PROTEIN"/>
    <property type="match status" value="1"/>
</dbReference>
<dbReference type="InterPro" id="IPR013320">
    <property type="entry name" value="ConA-like_dom_sf"/>
</dbReference>
<gene>
    <name evidence="4" type="ORF">F53441_11488</name>
</gene>
<name>A0A8H4K4N3_9HYPO</name>
<feature type="compositionally biased region" description="Polar residues" evidence="1">
    <location>
        <begin position="412"/>
        <end position="422"/>
    </location>
</feature>
<dbReference type="Pfam" id="PF00722">
    <property type="entry name" value="Glyco_hydro_16"/>
    <property type="match status" value="1"/>
</dbReference>
<organism evidence="4 5">
    <name type="scientific">Fusarium austroafricanum</name>
    <dbReference type="NCBI Taxonomy" id="2364996"/>
    <lineage>
        <taxon>Eukaryota</taxon>
        <taxon>Fungi</taxon>
        <taxon>Dikarya</taxon>
        <taxon>Ascomycota</taxon>
        <taxon>Pezizomycotina</taxon>
        <taxon>Sordariomycetes</taxon>
        <taxon>Hypocreomycetidae</taxon>
        <taxon>Hypocreales</taxon>
        <taxon>Nectriaceae</taxon>
        <taxon>Fusarium</taxon>
        <taxon>Fusarium concolor species complex</taxon>
    </lineage>
</organism>
<dbReference type="PANTHER" id="PTHR38121:SF4">
    <property type="entry name" value="GH16 DOMAIN-CONTAINING PROTEIN-RELATED"/>
    <property type="match status" value="1"/>
</dbReference>
<dbReference type="Gene3D" id="2.60.120.200">
    <property type="match status" value="1"/>
</dbReference>
<evidence type="ECO:0000256" key="1">
    <source>
        <dbReference type="SAM" id="MobiDB-lite"/>
    </source>
</evidence>
<accession>A0A8H4K4N3</accession>
<feature type="region of interest" description="Disordered" evidence="1">
    <location>
        <begin position="412"/>
        <end position="441"/>
    </location>
</feature>
<keyword evidence="5" id="KW-1185">Reference proteome</keyword>
<dbReference type="GO" id="GO:0004553">
    <property type="term" value="F:hydrolase activity, hydrolyzing O-glycosyl compounds"/>
    <property type="evidence" value="ECO:0007669"/>
    <property type="project" value="InterPro"/>
</dbReference>